<evidence type="ECO:0000256" key="2">
    <source>
        <dbReference type="ARBA" id="ARBA00022448"/>
    </source>
</evidence>
<keyword evidence="5 9" id="KW-0808">Transferase</keyword>
<evidence type="ECO:0000256" key="4">
    <source>
        <dbReference type="ARBA" id="ARBA00022597"/>
    </source>
</evidence>
<accession>A0A0U9HQG3</accession>
<dbReference type="SUPFAM" id="SSF52728">
    <property type="entry name" value="PTS IIb component"/>
    <property type="match status" value="1"/>
</dbReference>
<organism evidence="9">
    <name type="scientific">Tepidanaerobacter syntrophicus</name>
    <dbReference type="NCBI Taxonomy" id="224999"/>
    <lineage>
        <taxon>Bacteria</taxon>
        <taxon>Bacillati</taxon>
        <taxon>Bacillota</taxon>
        <taxon>Clostridia</taxon>
        <taxon>Thermosediminibacterales</taxon>
        <taxon>Tepidanaerobacteraceae</taxon>
        <taxon>Tepidanaerobacter</taxon>
    </lineage>
</organism>
<keyword evidence="4" id="KW-0762">Sugar transport</keyword>
<evidence type="ECO:0000256" key="6">
    <source>
        <dbReference type="ARBA" id="ARBA00022683"/>
    </source>
</evidence>
<comment type="subcellular location">
    <subcellularLocation>
        <location evidence="1">Cytoplasm</location>
    </subcellularLocation>
</comment>
<dbReference type="GO" id="GO:0009401">
    <property type="term" value="P:phosphoenolpyruvate-dependent sugar phosphotransferase system"/>
    <property type="evidence" value="ECO:0007669"/>
    <property type="project" value="UniProtKB-KW"/>
</dbReference>
<keyword evidence="3" id="KW-0963">Cytoplasm</keyword>
<dbReference type="InterPro" id="IPR036667">
    <property type="entry name" value="PTS_IIB_sorbose-sp_sf"/>
</dbReference>
<evidence type="ECO:0000256" key="5">
    <source>
        <dbReference type="ARBA" id="ARBA00022679"/>
    </source>
</evidence>
<dbReference type="Pfam" id="PF03830">
    <property type="entry name" value="PTSIIB_sorb"/>
    <property type="match status" value="1"/>
</dbReference>
<dbReference type="AlphaFoldDB" id="A0A0U9HQG3"/>
<evidence type="ECO:0000259" key="8">
    <source>
        <dbReference type="PROSITE" id="PS51101"/>
    </source>
</evidence>
<dbReference type="OrthoDB" id="9788818at2"/>
<proteinExistence type="predicted"/>
<evidence type="ECO:0000256" key="7">
    <source>
        <dbReference type="ARBA" id="ARBA00022777"/>
    </source>
</evidence>
<dbReference type="Gene3D" id="3.40.35.10">
    <property type="entry name" value="Phosphotransferase system, sorbose subfamily IIB component"/>
    <property type="match status" value="1"/>
</dbReference>
<dbReference type="PROSITE" id="PS51101">
    <property type="entry name" value="PTS_EIIB_TYPE_4"/>
    <property type="match status" value="1"/>
</dbReference>
<keyword evidence="7" id="KW-0418">Kinase</keyword>
<dbReference type="InterPro" id="IPR004720">
    <property type="entry name" value="PTS_IIB_sorbose-sp"/>
</dbReference>
<feature type="domain" description="PTS EIIB type-4" evidence="8">
    <location>
        <begin position="1"/>
        <end position="156"/>
    </location>
</feature>
<protein>
    <submittedName>
        <fullName evidence="9">Phosphotransferase system, mannose/fructose/N-acetylgalactosamine-specific component IIB</fullName>
    </submittedName>
</protein>
<dbReference type="GO" id="GO:0016301">
    <property type="term" value="F:kinase activity"/>
    <property type="evidence" value="ECO:0007669"/>
    <property type="project" value="UniProtKB-KW"/>
</dbReference>
<evidence type="ECO:0000313" key="9">
    <source>
        <dbReference type="EMBL" id="GAQ25287.1"/>
    </source>
</evidence>
<keyword evidence="2" id="KW-0813">Transport</keyword>
<dbReference type="EMBL" id="DF977001">
    <property type="protein sequence ID" value="GAQ25287.1"/>
    <property type="molecule type" value="Genomic_DNA"/>
</dbReference>
<dbReference type="RefSeq" id="WP_059032684.1">
    <property type="nucleotide sequence ID" value="NZ_DF977001.1"/>
</dbReference>
<name>A0A0U9HQG3_9FIRM</name>
<dbReference type="Proteomes" id="UP000062160">
    <property type="component" value="Unassembled WGS sequence"/>
</dbReference>
<dbReference type="GO" id="GO:0005737">
    <property type="term" value="C:cytoplasm"/>
    <property type="evidence" value="ECO:0007669"/>
    <property type="project" value="UniProtKB-SubCell"/>
</dbReference>
<dbReference type="GO" id="GO:0008982">
    <property type="term" value="F:protein-N(PI)-phosphohistidine-sugar phosphotransferase activity"/>
    <property type="evidence" value="ECO:0007669"/>
    <property type="project" value="InterPro"/>
</dbReference>
<reference evidence="9" key="1">
    <citation type="journal article" date="2016" name="Genome Announc.">
        <title>Draft Genome Sequence of the Syntrophic Lactate-Degrading Bacterium Tepidanaerobacter syntrophicus JLT.</title>
        <authorList>
            <person name="Matsuura N."/>
            <person name="Ohashi A."/>
            <person name="Tourlousse D.M."/>
            <person name="Sekiguchi Y."/>
        </authorList>
    </citation>
    <scope>NUCLEOTIDE SEQUENCE [LARGE SCALE GENOMIC DNA]</scope>
    <source>
        <strain evidence="9">JL</strain>
    </source>
</reference>
<sequence length="156" mass="18012">MMRVDERLLHGQILIKWLEAKNSNYIIIIDDEVSNNPILKNILELSIPQNMIVEIYNLEKGAEILKNNKELNSSPIILVKNLQIVRYLHEKGVKINEIIIGRMPSGVGKKKIYSNVFISDADIETIDYFRREKIPIIIQMVPDSNPISIYDLIWGV</sequence>
<evidence type="ECO:0000256" key="3">
    <source>
        <dbReference type="ARBA" id="ARBA00022490"/>
    </source>
</evidence>
<gene>
    <name evidence="9" type="ORF">TSYNT_7306</name>
</gene>
<keyword evidence="10" id="KW-1185">Reference proteome</keyword>
<keyword evidence="6" id="KW-0598">Phosphotransferase system</keyword>
<evidence type="ECO:0000313" key="10">
    <source>
        <dbReference type="Proteomes" id="UP000062160"/>
    </source>
</evidence>
<dbReference type="STRING" id="224999.GCA_001485475_01302"/>
<evidence type="ECO:0000256" key="1">
    <source>
        <dbReference type="ARBA" id="ARBA00004496"/>
    </source>
</evidence>